<keyword evidence="1" id="KW-0934">Plastid</keyword>
<protein>
    <submittedName>
        <fullName evidence="1">Uncharacterized protein</fullName>
    </submittedName>
</protein>
<name>A0A1C9C841_9FLOR</name>
<dbReference type="EMBL" id="KX284710">
    <property type="protein sequence ID" value="AOM64539.1"/>
    <property type="molecule type" value="Genomic_DNA"/>
</dbReference>
<accession>A0A1C9C841</accession>
<geneLocation type="plastid" evidence="1"/>
<dbReference type="AlphaFoldDB" id="A0A1C9C841"/>
<evidence type="ECO:0000313" key="1">
    <source>
        <dbReference type="EMBL" id="AOM64539.1"/>
    </source>
</evidence>
<gene>
    <name evidence="1" type="primary">orf58</name>
    <name evidence="1" type="ORF">Riqu_060</name>
</gene>
<sequence length="61" mass="6980">MEPLENIVGTDYEVEINELSSETPVGWSSICLDQTINYYIDCNSTNIYEKKIFENVSKDLA</sequence>
<organism evidence="1">
    <name type="scientific">Riquetophycus sp</name>
    <dbReference type="NCBI Taxonomy" id="1897556"/>
    <lineage>
        <taxon>Eukaryota</taxon>
        <taxon>Rhodophyta</taxon>
        <taxon>Florideophyceae</taxon>
        <taxon>Rhodymeniophycidae</taxon>
        <taxon>Peyssonneliales</taxon>
        <taxon>Peyssonneliaceae</taxon>
        <taxon>Riquetophycus</taxon>
    </lineage>
</organism>
<proteinExistence type="predicted"/>
<reference evidence="1" key="1">
    <citation type="journal article" date="2016" name="BMC Biol.">
        <title>Parallel evolution of highly conserved plastid genome architecture in red seaweeds and seed plants.</title>
        <authorList>
            <person name="Lee J."/>
            <person name="Cho C.H."/>
            <person name="Park S.I."/>
            <person name="Choi J.W."/>
            <person name="Song H.S."/>
            <person name="West J.A."/>
            <person name="Bhattacharya D."/>
            <person name="Yoon H.S."/>
        </authorList>
    </citation>
    <scope>NUCLEOTIDE SEQUENCE</scope>
</reference>